<evidence type="ECO:0000313" key="1">
    <source>
        <dbReference type="EMBL" id="MDZ7278804.1"/>
    </source>
</evidence>
<accession>A0ABU5LFT1</accession>
<organism evidence="1 2">
    <name type="scientific">Pantoea eucrina</name>
    <dbReference type="NCBI Taxonomy" id="472693"/>
    <lineage>
        <taxon>Bacteria</taxon>
        <taxon>Pseudomonadati</taxon>
        <taxon>Pseudomonadota</taxon>
        <taxon>Gammaproteobacteria</taxon>
        <taxon>Enterobacterales</taxon>
        <taxon>Erwiniaceae</taxon>
        <taxon>Pantoea</taxon>
    </lineage>
</organism>
<dbReference type="Proteomes" id="UP001288620">
    <property type="component" value="Unassembled WGS sequence"/>
</dbReference>
<protein>
    <recommendedName>
        <fullName evidence="3">Phage repressor protein</fullName>
    </recommendedName>
</protein>
<comment type="caution">
    <text evidence="1">The sequence shown here is derived from an EMBL/GenBank/DDBJ whole genome shotgun (WGS) entry which is preliminary data.</text>
</comment>
<evidence type="ECO:0008006" key="3">
    <source>
        <dbReference type="Google" id="ProtNLM"/>
    </source>
</evidence>
<gene>
    <name evidence="1" type="ORF">N4G40_11020</name>
</gene>
<sequence length="65" mass="7201">MPQSGDTVLLDMSGFLEWAQIFLHPHRVITDEGMILESDVLEDVAIVGVVRHEITALQNCNDAPI</sequence>
<reference evidence="2" key="1">
    <citation type="submission" date="2023-07" db="EMBL/GenBank/DDBJ databases">
        <title>Structural and functional analysis of rice phyllospheric bacteria for their antimicrobial properties and defense elicitation against blast disease.</title>
        <authorList>
            <person name="Sahu K.P."/>
            <person name="Asharani P."/>
            <person name="Kumar M."/>
            <person name="Reddy B."/>
            <person name="Kumar A."/>
        </authorList>
    </citation>
    <scope>NUCLEOTIDE SEQUENCE [LARGE SCALE GENOMIC DNA]</scope>
    <source>
        <strain evidence="2">OsEp_Plm_30P10</strain>
    </source>
</reference>
<dbReference type="EMBL" id="JAOBTT010000001">
    <property type="protein sequence ID" value="MDZ7278804.1"/>
    <property type="molecule type" value="Genomic_DNA"/>
</dbReference>
<dbReference type="RefSeq" id="WP_322542735.1">
    <property type="nucleotide sequence ID" value="NZ_JAOBTT010000001.1"/>
</dbReference>
<evidence type="ECO:0000313" key="2">
    <source>
        <dbReference type="Proteomes" id="UP001288620"/>
    </source>
</evidence>
<name>A0ABU5LFT1_9GAMM</name>
<keyword evidence="2" id="KW-1185">Reference proteome</keyword>
<proteinExistence type="predicted"/>